<gene>
    <name evidence="2" type="ORF">MP_TR14896_c0_g1_i1_g.42828</name>
</gene>
<dbReference type="AlphaFoldDB" id="A0A1J3IR83"/>
<proteinExistence type="predicted"/>
<name>A0A1J3IR83_NOCCA</name>
<dbReference type="EMBL" id="GEVM01023164">
    <property type="protein sequence ID" value="JAU82774.1"/>
    <property type="molecule type" value="Transcribed_RNA"/>
</dbReference>
<accession>A0A1J3IR83</accession>
<feature type="compositionally biased region" description="Basic residues" evidence="1">
    <location>
        <begin position="80"/>
        <end position="98"/>
    </location>
</feature>
<feature type="compositionally biased region" description="Basic and acidic residues" evidence="1">
    <location>
        <begin position="58"/>
        <end position="73"/>
    </location>
</feature>
<reference evidence="2" key="1">
    <citation type="submission" date="2016-07" db="EMBL/GenBank/DDBJ databases">
        <title>De novo transcriptome assembly of four accessions of the metal hyperaccumulator plant Noccaea caerulescens.</title>
        <authorList>
            <person name="Blande D."/>
            <person name="Halimaa P."/>
            <person name="Tervahauta A.I."/>
            <person name="Aarts M.G."/>
            <person name="Karenlampi S.O."/>
        </authorList>
    </citation>
    <scope>NUCLEOTIDE SEQUENCE</scope>
</reference>
<organism evidence="2">
    <name type="scientific">Noccaea caerulescens</name>
    <name type="common">Alpine penny-cress</name>
    <name type="synonym">Thlaspi caerulescens</name>
    <dbReference type="NCBI Taxonomy" id="107243"/>
    <lineage>
        <taxon>Eukaryota</taxon>
        <taxon>Viridiplantae</taxon>
        <taxon>Streptophyta</taxon>
        <taxon>Embryophyta</taxon>
        <taxon>Tracheophyta</taxon>
        <taxon>Spermatophyta</taxon>
        <taxon>Magnoliopsida</taxon>
        <taxon>eudicotyledons</taxon>
        <taxon>Gunneridae</taxon>
        <taxon>Pentapetalae</taxon>
        <taxon>rosids</taxon>
        <taxon>malvids</taxon>
        <taxon>Brassicales</taxon>
        <taxon>Brassicaceae</taxon>
        <taxon>Coluteocarpeae</taxon>
        <taxon>Noccaea</taxon>
    </lineage>
</organism>
<evidence type="ECO:0000313" key="2">
    <source>
        <dbReference type="EMBL" id="JAU82774.1"/>
    </source>
</evidence>
<protein>
    <submittedName>
        <fullName evidence="2">Uncharacterized protein</fullName>
    </submittedName>
</protein>
<sequence>MTFTRSLQEKNEDVTKISKFYSRFVKDGTQRIKVNQSPLLRPSMYVCVCISIYRDERKREREIERESSNRDDESQLETTKRHHSNSLGHHHRAKISQL</sequence>
<evidence type="ECO:0000256" key="1">
    <source>
        <dbReference type="SAM" id="MobiDB-lite"/>
    </source>
</evidence>
<feature type="region of interest" description="Disordered" evidence="1">
    <location>
        <begin position="58"/>
        <end position="98"/>
    </location>
</feature>